<dbReference type="KEGG" id="bcl:ABC3536"/>
<reference evidence="2 3" key="5">
    <citation type="journal article" date="2007" name="Extremophiles">
        <title>Intragenomic diversity of the V1 regions of 16S rRNA genes in high-alkaline protease-producing Bacillus clausii spp.</title>
        <authorList>
            <person name="Kageyama Y."/>
            <person name="Takaki Y."/>
            <person name="Shimamura S."/>
            <person name="Nishi S."/>
            <person name="Nogi Y."/>
            <person name="Uchimura K."/>
            <person name="Kobayashi T."/>
            <person name="Hitomi J."/>
            <person name="Ozaki K."/>
            <person name="Kawai S."/>
            <person name="Ito S."/>
            <person name="Horikoshi K."/>
        </authorList>
    </citation>
    <scope>NUCLEOTIDE SEQUENCE [LARGE SCALE GENOMIC DNA]</scope>
    <source>
        <strain evidence="2 3">KSM-K16</strain>
    </source>
</reference>
<reference evidence="2 3" key="2">
    <citation type="journal article" date="1995" name="Appl. Microbiol. Biotechnol.">
        <title>Purification and properties of an alkaline protease from alkalophilic Bacillus sp. KSM-K16.</title>
        <authorList>
            <person name="Kobayashi T."/>
            <person name="Hakamada Y."/>
            <person name="Adachi S."/>
            <person name="Hitomi J."/>
            <person name="Yoshimatsu T."/>
            <person name="Koike K."/>
            <person name="Kawai S."/>
            <person name="Ito S."/>
        </authorList>
    </citation>
    <scope>NUCLEOTIDE SEQUENCE [LARGE SCALE GENOMIC DNA]</scope>
    <source>
        <strain evidence="2 3">KSM-K16</strain>
    </source>
</reference>
<dbReference type="HOGENOM" id="CLU_068889_0_0_9"/>
<accession>Q5WC41</accession>
<dbReference type="Gene3D" id="1.20.58.840">
    <property type="match status" value="1"/>
</dbReference>
<feature type="domain" description="Aminoglycoside phosphotransferase" evidence="1">
    <location>
        <begin position="51"/>
        <end position="293"/>
    </location>
</feature>
<dbReference type="Gene3D" id="3.30.200.20">
    <property type="entry name" value="Phosphorylase Kinase, domain 1"/>
    <property type="match status" value="1"/>
</dbReference>
<sequence length="350" mass="40377">MNRRHSAPLALLQRATSFYDEQRKSNRDKEYPMDSLKQLLQEQYQLQAQTISPQKGGWAALAYRVETKKHTYFLKMYEKSRTSTPKWTALIDEYVPALIWLNEQNDLNGKVPVPILTKNGQCKCENDKGIFLLYEHIEGETIGPQQLTNDQVEQLATIIAALHAIGEETAPIATAQLKEDFSLPFAVSLYKLLTEQLATLPDDIQTTIAPFSQPLLSLIESTEKRANTLKQRPLRYALCHTDLHHWNLMTSQGELVLIDWEGLKLAPVEADMMFVVDECYNNAFMDHYRKRHLDYVIDQECLAFYQGRRKLEDIWEFLEQLLFDEQKPTERAAILEGLEKELEAVAKACL</sequence>
<keyword evidence="3" id="KW-1185">Reference proteome</keyword>
<protein>
    <recommendedName>
        <fullName evidence="1">Aminoglycoside phosphotransferase domain-containing protein</fullName>
    </recommendedName>
</protein>
<evidence type="ECO:0000313" key="3">
    <source>
        <dbReference type="Proteomes" id="UP000001168"/>
    </source>
</evidence>
<dbReference type="PANTHER" id="PTHR40086">
    <property type="entry name" value="PHOSPHOTRANSFERASE YTMP-RELATED"/>
    <property type="match status" value="1"/>
</dbReference>
<proteinExistence type="predicted"/>
<gene>
    <name evidence="2" type="ordered locus">ABC3536</name>
</gene>
<dbReference type="eggNOG" id="COG2334">
    <property type="taxonomic scope" value="Bacteria"/>
</dbReference>
<reference evidence="2 3" key="3">
    <citation type="journal article" date="1997" name="Protein Eng.">
        <title>High-resolution crystal structure of M-protease: phylogeny aided analysis of the high-alkaline adaptation mechanism.</title>
        <authorList>
            <person name="Shirai T."/>
            <person name="Suzuki A."/>
            <person name="Yamane T."/>
            <person name="Ashida T."/>
            <person name="Kobayashi T."/>
            <person name="Ito S."/>
        </authorList>
    </citation>
    <scope>NUCLEOTIDE SEQUENCE [LARGE SCALE GENOMIC DNA]</scope>
    <source>
        <strain evidence="2 3">KSM-K16</strain>
    </source>
</reference>
<dbReference type="STRING" id="66692.ABC3536"/>
<dbReference type="SUPFAM" id="SSF56112">
    <property type="entry name" value="Protein kinase-like (PK-like)"/>
    <property type="match status" value="1"/>
</dbReference>
<dbReference type="EMBL" id="AP006627">
    <property type="protein sequence ID" value="BAD66069.1"/>
    <property type="molecule type" value="Genomic_DNA"/>
</dbReference>
<name>Q5WC41_SHOC1</name>
<dbReference type="Proteomes" id="UP000001168">
    <property type="component" value="Chromosome"/>
</dbReference>
<dbReference type="InterPro" id="IPR052077">
    <property type="entry name" value="CcrZ_PhaseVar_Mediator"/>
</dbReference>
<reference evidence="2 3" key="1">
    <citation type="journal article" date="1994" name="J. Ferment. Bioeng.">
        <title>Molecular cloning and nucleotide sequence of the gene for an alkaline protease from the alkalophilic Bacillus sp. KSM-K16.</title>
        <authorList>
            <person name="Hakamada Y."/>
            <person name="Kobayashi T."/>
            <person name="Hitomi J."/>
            <person name="Kawai S."/>
            <person name="Ito S."/>
        </authorList>
    </citation>
    <scope>NUCLEOTIDE SEQUENCE [LARGE SCALE GENOMIC DNA]</scope>
    <source>
        <strain evidence="2 3">KSM-K16</strain>
    </source>
</reference>
<dbReference type="InterPro" id="IPR011009">
    <property type="entry name" value="Kinase-like_dom_sf"/>
</dbReference>
<dbReference type="InterPro" id="IPR002575">
    <property type="entry name" value="Aminoglycoside_PTrfase"/>
</dbReference>
<evidence type="ECO:0000313" key="2">
    <source>
        <dbReference type="EMBL" id="BAD66069.1"/>
    </source>
</evidence>
<organism evidence="2 3">
    <name type="scientific">Shouchella clausii (strain KSM-K16)</name>
    <name type="common">Alkalihalobacillus clausii</name>
    <dbReference type="NCBI Taxonomy" id="66692"/>
    <lineage>
        <taxon>Bacteria</taxon>
        <taxon>Bacillati</taxon>
        <taxon>Bacillota</taxon>
        <taxon>Bacilli</taxon>
        <taxon>Bacillales</taxon>
        <taxon>Bacillaceae</taxon>
        <taxon>Shouchella</taxon>
    </lineage>
</organism>
<dbReference type="Gene3D" id="1.10.510.10">
    <property type="entry name" value="Transferase(Phosphotransferase) domain 1"/>
    <property type="match status" value="1"/>
</dbReference>
<reference evidence="3" key="4">
    <citation type="submission" date="2003-10" db="EMBL/GenBank/DDBJ databases">
        <title>The complete genome sequence of the alkaliphilic Bacillus clausii KSM-K16.</title>
        <authorList>
            <person name="Takaki Y."/>
            <person name="Kageyama Y."/>
            <person name="Shimamura S."/>
            <person name="Suzuki H."/>
            <person name="Nishi S."/>
            <person name="Hatada Y."/>
            <person name="Kawai S."/>
            <person name="Ito S."/>
            <person name="Horikoshi K."/>
        </authorList>
    </citation>
    <scope>NUCLEOTIDE SEQUENCE [LARGE SCALE GENOMIC DNA]</scope>
    <source>
        <strain evidence="3">KSM-K16</strain>
    </source>
</reference>
<dbReference type="Pfam" id="PF01636">
    <property type="entry name" value="APH"/>
    <property type="match status" value="1"/>
</dbReference>
<dbReference type="PANTHER" id="PTHR40086:SF1">
    <property type="entry name" value="CELL CYCLE REGULATOR CCRZ"/>
    <property type="match status" value="1"/>
</dbReference>
<evidence type="ECO:0000259" key="1">
    <source>
        <dbReference type="Pfam" id="PF01636"/>
    </source>
</evidence>
<dbReference type="AlphaFoldDB" id="Q5WC41"/>